<accession>A0ABM6LNM2</accession>
<dbReference type="Proteomes" id="UP000196877">
    <property type="component" value="Chromosome"/>
</dbReference>
<dbReference type="InterPro" id="IPR015422">
    <property type="entry name" value="PyrdxlP-dep_Trfase_small"/>
</dbReference>
<proteinExistence type="inferred from homology"/>
<evidence type="ECO:0000313" key="4">
    <source>
        <dbReference type="EMBL" id="ASB91033.1"/>
    </source>
</evidence>
<evidence type="ECO:0000256" key="1">
    <source>
        <dbReference type="ARBA" id="ARBA00001933"/>
    </source>
</evidence>
<organism evidence="4 5">
    <name type="scientific">Bacillus sonorensis</name>
    <dbReference type="NCBI Taxonomy" id="119858"/>
    <lineage>
        <taxon>Bacteria</taxon>
        <taxon>Bacillati</taxon>
        <taxon>Bacillota</taxon>
        <taxon>Bacilli</taxon>
        <taxon>Bacillales</taxon>
        <taxon>Bacillaceae</taxon>
        <taxon>Bacillus</taxon>
    </lineage>
</organism>
<dbReference type="PANTHER" id="PTHR11986">
    <property type="entry name" value="AMINOTRANSFERASE CLASS III"/>
    <property type="match status" value="1"/>
</dbReference>
<dbReference type="Gene3D" id="3.90.1150.10">
    <property type="entry name" value="Aspartate Aminotransferase, domain 1"/>
    <property type="match status" value="1"/>
</dbReference>
<keyword evidence="4" id="KW-0032">Aminotransferase</keyword>
<dbReference type="InterPro" id="IPR050103">
    <property type="entry name" value="Class-III_PLP-dep_AT"/>
</dbReference>
<gene>
    <name evidence="4" type="ORF">S101395_04545</name>
</gene>
<sequence length="170" mass="19513">MSLNTTVFTTRDWQAKRDQYVARGVSNGNRHLAARGEGAVLYDIDGRRFIDFAGAIGTLNVGHSHPKVVEAVKRQADQLIHPGFNVMMYTAYLELAEKLCHLTPGTHEKKSDFLKFGSRSCGKRRQDRTKIYKTPSRCFLYPRISRTHQYDDEHDEQGQALQIRFRAIRS</sequence>
<keyword evidence="3" id="KW-0663">Pyridoxal phosphate</keyword>
<keyword evidence="5" id="KW-1185">Reference proteome</keyword>
<keyword evidence="4" id="KW-0808">Transferase</keyword>
<dbReference type="EC" id="2.6.1.19" evidence="4"/>
<dbReference type="EMBL" id="CP021920">
    <property type="protein sequence ID" value="ASB91033.1"/>
    <property type="molecule type" value="Genomic_DNA"/>
</dbReference>
<dbReference type="Pfam" id="PF00202">
    <property type="entry name" value="Aminotran_3"/>
    <property type="match status" value="1"/>
</dbReference>
<dbReference type="InterPro" id="IPR005814">
    <property type="entry name" value="Aminotrans_3"/>
</dbReference>
<comment type="similarity">
    <text evidence="2">Belongs to the class-III pyridoxal-phosphate-dependent aminotransferase family.</text>
</comment>
<dbReference type="InterPro" id="IPR015424">
    <property type="entry name" value="PyrdxlP-dep_Trfase"/>
</dbReference>
<dbReference type="PANTHER" id="PTHR11986:SF58">
    <property type="entry name" value="LEUCINE_METHIONINE RACEMASE"/>
    <property type="match status" value="1"/>
</dbReference>
<evidence type="ECO:0000256" key="2">
    <source>
        <dbReference type="ARBA" id="ARBA00008954"/>
    </source>
</evidence>
<protein>
    <submittedName>
        <fullName evidence="4">4-aminobutyrate--2-oxoglutarate transaminase</fullName>
        <ecNumber evidence="4">2.6.1.19</ecNumber>
    </submittedName>
</protein>
<evidence type="ECO:0000313" key="5">
    <source>
        <dbReference type="Proteomes" id="UP000196877"/>
    </source>
</evidence>
<reference evidence="4 5" key="1">
    <citation type="submission" date="2017-06" db="EMBL/GenBank/DDBJ databases">
        <title>Genome sequence of Bacillus sonorensis strain SRCM101395.</title>
        <authorList>
            <person name="Cho S.H."/>
        </authorList>
    </citation>
    <scope>NUCLEOTIDE SEQUENCE [LARGE SCALE GENOMIC DNA]</scope>
    <source>
        <strain evidence="4 5">SRCM101395</strain>
    </source>
</reference>
<comment type="cofactor">
    <cofactor evidence="1">
        <name>pyridoxal 5'-phosphate</name>
        <dbReference type="ChEBI" id="CHEBI:597326"/>
    </cofactor>
</comment>
<dbReference type="InterPro" id="IPR015421">
    <property type="entry name" value="PyrdxlP-dep_Trfase_major"/>
</dbReference>
<dbReference type="GO" id="GO:0034386">
    <property type="term" value="F:4-aminobutyrate:2-oxoglutarate transaminase activity"/>
    <property type="evidence" value="ECO:0007669"/>
    <property type="project" value="UniProtKB-EC"/>
</dbReference>
<evidence type="ECO:0000256" key="3">
    <source>
        <dbReference type="ARBA" id="ARBA00022898"/>
    </source>
</evidence>
<dbReference type="SUPFAM" id="SSF53383">
    <property type="entry name" value="PLP-dependent transferases"/>
    <property type="match status" value="1"/>
</dbReference>
<name>A0ABM6LNM2_9BACI</name>
<dbReference type="Gene3D" id="3.40.640.10">
    <property type="entry name" value="Type I PLP-dependent aspartate aminotransferase-like (Major domain)"/>
    <property type="match status" value="1"/>
</dbReference>